<gene>
    <name evidence="7" type="ORF">Sliba_02850</name>
    <name evidence="8" type="ORF">STRLI_000363</name>
</gene>
<dbReference type="Proteomes" id="UP001210609">
    <property type="component" value="Chromosome"/>
</dbReference>
<dbReference type="InterPro" id="IPR029058">
    <property type="entry name" value="AB_hydrolase_fold"/>
</dbReference>
<evidence type="ECO:0000313" key="7">
    <source>
        <dbReference type="EMBL" id="GFE19832.1"/>
    </source>
</evidence>
<keyword evidence="10" id="KW-1185">Reference proteome</keyword>
<protein>
    <submittedName>
        <fullName evidence="8">Alpha/beta hydrolase</fullName>
    </submittedName>
    <submittedName>
        <fullName evidence="7">Peptidase</fullName>
    </submittedName>
</protein>
<reference evidence="8 10" key="2">
    <citation type="submission" date="2022-12" db="EMBL/GenBank/DDBJ databases">
        <authorList>
            <person name="Ruckert C."/>
            <person name="Busche T."/>
            <person name="Kalinowski J."/>
            <person name="Wittmann C."/>
        </authorList>
    </citation>
    <scope>NUCLEOTIDE SEQUENCE [LARGE SCALE GENOMIC DNA]</scope>
    <source>
        <strain evidence="8 10">DSM 40555</strain>
    </source>
</reference>
<keyword evidence="3 8" id="KW-0378">Hydrolase</keyword>
<keyword evidence="2 4" id="KW-0732">Signal</keyword>
<dbReference type="EMBL" id="BLIP01000001">
    <property type="protein sequence ID" value="GFE19832.1"/>
    <property type="molecule type" value="Genomic_DNA"/>
</dbReference>
<evidence type="ECO:0000313" key="8">
    <source>
        <dbReference type="EMBL" id="WAT94700.1"/>
    </source>
</evidence>
<sequence>MSAFRTPRWPRAALSGMAAAALLSAVLPTASPARAADRSGPPVPARYAHQRLNWQPCAAKPSLECARMTVPRDWHHPGTGADLSVAVSRHRAADPARRRGVLMMAAGGPGASGLTRPADFAARSPAVGAVYDVVGFDQRGVGSSTPVRCQTDAEFQDFYAHDFRDRSPAALRGVLDRSRQLVAGCLRRSGDLIPWLTTEQAVRDMDLFRALLGVRKISYYGPSYATWLGAYYATEFPQRVERAVLDSNLDFSGTWQDVEGGQPRSFQRRFEQDFLPWIARYDATYHYGRTAAEAKARWEARRRALRDHPLTVGSLTIGPNQLDNATLQNIYNARQQFPQLASALSALDHWPSATPAERTLAGKVFGNYLSPGFAAAFFSVTCNDTPWRRDLGYWIRRSAEDTAAHPLAGARELAYAATCASWPVPAAPRVRVTGKGLPTTLMLNSVHDPATYYEGALAAHRALRGSRLVTVTGGGDHGQYQNGNACVDGIVNAYLLDGAAPEHDVACAAGPLPVPPGRG</sequence>
<evidence type="ECO:0000259" key="5">
    <source>
        <dbReference type="Pfam" id="PF00561"/>
    </source>
</evidence>
<evidence type="ECO:0000256" key="1">
    <source>
        <dbReference type="ARBA" id="ARBA00010088"/>
    </source>
</evidence>
<accession>A0A640T9Z9</accession>
<dbReference type="InterPro" id="IPR013595">
    <property type="entry name" value="Pept_S33_TAP-like_C"/>
</dbReference>
<feature type="domain" description="Peptidase S33 tripeptidyl aminopeptidase-like C-terminal" evidence="6">
    <location>
        <begin position="409"/>
        <end position="507"/>
    </location>
</feature>
<evidence type="ECO:0000256" key="2">
    <source>
        <dbReference type="ARBA" id="ARBA00022729"/>
    </source>
</evidence>
<dbReference type="SUPFAM" id="SSF53474">
    <property type="entry name" value="alpha/beta-Hydrolases"/>
    <property type="match status" value="1"/>
</dbReference>
<dbReference type="RefSeq" id="WP_229837799.1">
    <property type="nucleotide sequence ID" value="NZ_BLIP01000001.1"/>
</dbReference>
<dbReference type="EMBL" id="CP114202">
    <property type="protein sequence ID" value="WAT94700.1"/>
    <property type="molecule type" value="Genomic_DNA"/>
</dbReference>
<comment type="similarity">
    <text evidence="1">Belongs to the peptidase S33 family.</text>
</comment>
<dbReference type="InterPro" id="IPR000073">
    <property type="entry name" value="AB_hydrolase_1"/>
</dbReference>
<reference evidence="7 9" key="1">
    <citation type="submission" date="2019-12" db="EMBL/GenBank/DDBJ databases">
        <title>Whole genome shotgun sequence of Streptomyces libani subsp. libani NBRC 13452.</title>
        <authorList>
            <person name="Ichikawa N."/>
            <person name="Kimura A."/>
            <person name="Kitahashi Y."/>
            <person name="Komaki H."/>
            <person name="Tamura T."/>
        </authorList>
    </citation>
    <scope>NUCLEOTIDE SEQUENCE [LARGE SCALE GENOMIC DNA]</scope>
    <source>
        <strain evidence="7 9">NBRC 13452</strain>
    </source>
</reference>
<dbReference type="Gene3D" id="3.40.50.1820">
    <property type="entry name" value="alpha/beta hydrolase"/>
    <property type="match status" value="1"/>
</dbReference>
<dbReference type="Pfam" id="PF00561">
    <property type="entry name" value="Abhydrolase_1"/>
    <property type="match status" value="1"/>
</dbReference>
<dbReference type="AlphaFoldDB" id="A0A640T9Z9"/>
<dbReference type="Proteomes" id="UP000429552">
    <property type="component" value="Unassembled WGS sequence"/>
</dbReference>
<dbReference type="GO" id="GO:0016787">
    <property type="term" value="F:hydrolase activity"/>
    <property type="evidence" value="ECO:0007669"/>
    <property type="project" value="UniProtKB-KW"/>
</dbReference>
<proteinExistence type="inferred from homology"/>
<dbReference type="InterPro" id="IPR051601">
    <property type="entry name" value="Serine_prot/Carboxylest_S33"/>
</dbReference>
<evidence type="ECO:0000313" key="10">
    <source>
        <dbReference type="Proteomes" id="UP001210609"/>
    </source>
</evidence>
<evidence type="ECO:0000313" key="9">
    <source>
        <dbReference type="Proteomes" id="UP000429552"/>
    </source>
</evidence>
<evidence type="ECO:0000256" key="4">
    <source>
        <dbReference type="SAM" id="SignalP"/>
    </source>
</evidence>
<organism evidence="7 9">
    <name type="scientific">Streptomyces nigrescens</name>
    <dbReference type="NCBI Taxonomy" id="1920"/>
    <lineage>
        <taxon>Bacteria</taxon>
        <taxon>Bacillati</taxon>
        <taxon>Actinomycetota</taxon>
        <taxon>Actinomycetes</taxon>
        <taxon>Kitasatosporales</taxon>
        <taxon>Streptomycetaceae</taxon>
        <taxon>Streptomyces</taxon>
    </lineage>
</organism>
<evidence type="ECO:0000259" key="6">
    <source>
        <dbReference type="Pfam" id="PF08386"/>
    </source>
</evidence>
<feature type="domain" description="AB hydrolase-1" evidence="5">
    <location>
        <begin position="103"/>
        <end position="321"/>
    </location>
</feature>
<dbReference type="PANTHER" id="PTHR43248:SF29">
    <property type="entry name" value="TRIPEPTIDYL AMINOPEPTIDASE"/>
    <property type="match status" value="1"/>
</dbReference>
<feature type="signal peptide" evidence="4">
    <location>
        <begin position="1"/>
        <end position="35"/>
    </location>
</feature>
<dbReference type="Pfam" id="PF08386">
    <property type="entry name" value="Abhydrolase_4"/>
    <property type="match status" value="1"/>
</dbReference>
<feature type="chain" id="PRO_5024964733" evidence="4">
    <location>
        <begin position="36"/>
        <end position="519"/>
    </location>
</feature>
<dbReference type="PANTHER" id="PTHR43248">
    <property type="entry name" value="2-SUCCINYL-6-HYDROXY-2,4-CYCLOHEXADIENE-1-CARBOXYLATE SYNTHASE"/>
    <property type="match status" value="1"/>
</dbReference>
<evidence type="ECO:0000256" key="3">
    <source>
        <dbReference type="ARBA" id="ARBA00022801"/>
    </source>
</evidence>
<name>A0A640T9Z9_STRNI</name>